<feature type="compositionally biased region" description="Polar residues" evidence="1">
    <location>
        <begin position="238"/>
        <end position="280"/>
    </location>
</feature>
<evidence type="ECO:0000313" key="2">
    <source>
        <dbReference type="EMBL" id="KAK7499502.1"/>
    </source>
</evidence>
<gene>
    <name evidence="2" type="ORF">BaRGS_00009154</name>
</gene>
<proteinExistence type="predicted"/>
<protein>
    <submittedName>
        <fullName evidence="2">Uncharacterized protein</fullName>
    </submittedName>
</protein>
<feature type="region of interest" description="Disordered" evidence="1">
    <location>
        <begin position="330"/>
        <end position="440"/>
    </location>
</feature>
<name>A0ABD0LIZ4_9CAEN</name>
<feature type="non-terminal residue" evidence="2">
    <location>
        <position position="483"/>
    </location>
</feature>
<feature type="region of interest" description="Disordered" evidence="1">
    <location>
        <begin position="179"/>
        <end position="198"/>
    </location>
</feature>
<feature type="region of interest" description="Disordered" evidence="1">
    <location>
        <begin position="212"/>
        <end position="286"/>
    </location>
</feature>
<feature type="compositionally biased region" description="Polar residues" evidence="1">
    <location>
        <begin position="405"/>
        <end position="422"/>
    </location>
</feature>
<organism evidence="2 3">
    <name type="scientific">Batillaria attramentaria</name>
    <dbReference type="NCBI Taxonomy" id="370345"/>
    <lineage>
        <taxon>Eukaryota</taxon>
        <taxon>Metazoa</taxon>
        <taxon>Spiralia</taxon>
        <taxon>Lophotrochozoa</taxon>
        <taxon>Mollusca</taxon>
        <taxon>Gastropoda</taxon>
        <taxon>Caenogastropoda</taxon>
        <taxon>Sorbeoconcha</taxon>
        <taxon>Cerithioidea</taxon>
        <taxon>Batillariidae</taxon>
        <taxon>Batillaria</taxon>
    </lineage>
</organism>
<dbReference type="Proteomes" id="UP001519460">
    <property type="component" value="Unassembled WGS sequence"/>
</dbReference>
<accession>A0ABD0LIZ4</accession>
<comment type="caution">
    <text evidence="2">The sequence shown here is derived from an EMBL/GenBank/DDBJ whole genome shotgun (WGS) entry which is preliminary data.</text>
</comment>
<feature type="region of interest" description="Disordered" evidence="1">
    <location>
        <begin position="102"/>
        <end position="133"/>
    </location>
</feature>
<sequence>MSIIKGLLNHGAVLHVLTLVLLLFVSQVQLFTWRGAIQNLVLAKNRAKAAEKDTRRWYPSAFWWRERKRMPILEGDFSSGALSAGHVKHKSRKEFEKLRVTGIRQGNHGKQPRPETPSVQQPETNNRISNMAPPKPFSYTRVFGAPGWGFLRPSDGRSFHSVRRPESYVSLHYSTPVLGVQPMNRRGHTNGDIGQDAPEEDQEVLNNVIREVLKDSQNAPKTAAKSDSANRERGKGHSAQTTPTPEHSKTSQKATHTFDNQAHTKENTIANKDSVNPNTESHSDSSRISIGFSPAFESFPSEDDGFGAFVGLGSPDIAGFGPPVVFGPPISVEPIQPAQSVQPDQPAHGFSSGLESGSKHMPKESSQGGFQGVGSFMDGPPRQSGPSQPTGHLGQSGFGWGDSFQPVSQGFSGQEGSLSAGSGSPEGSFVQEDPGSYGELSGTRDCDTILTKSCQNDSECTCYGFYSCQAGRCRELTGSSSNS</sequence>
<keyword evidence="3" id="KW-1185">Reference proteome</keyword>
<evidence type="ECO:0000256" key="1">
    <source>
        <dbReference type="SAM" id="MobiDB-lite"/>
    </source>
</evidence>
<dbReference type="EMBL" id="JACVVK020000043">
    <property type="protein sequence ID" value="KAK7499502.1"/>
    <property type="molecule type" value="Genomic_DNA"/>
</dbReference>
<feature type="compositionally biased region" description="Low complexity" evidence="1">
    <location>
        <begin position="365"/>
        <end position="376"/>
    </location>
</feature>
<feature type="compositionally biased region" description="Polar residues" evidence="1">
    <location>
        <begin position="117"/>
        <end position="129"/>
    </location>
</feature>
<dbReference type="AlphaFoldDB" id="A0ABD0LIZ4"/>
<reference evidence="2 3" key="1">
    <citation type="journal article" date="2023" name="Sci. Data">
        <title>Genome assembly of the Korean intertidal mud-creeper Batillaria attramentaria.</title>
        <authorList>
            <person name="Patra A.K."/>
            <person name="Ho P.T."/>
            <person name="Jun S."/>
            <person name="Lee S.J."/>
            <person name="Kim Y."/>
            <person name="Won Y.J."/>
        </authorList>
    </citation>
    <scope>NUCLEOTIDE SEQUENCE [LARGE SCALE GENOMIC DNA]</scope>
    <source>
        <strain evidence="2">Wonlab-2016</strain>
    </source>
</reference>
<evidence type="ECO:0000313" key="3">
    <source>
        <dbReference type="Proteomes" id="UP001519460"/>
    </source>
</evidence>